<evidence type="ECO:0000256" key="1">
    <source>
        <dbReference type="ARBA" id="ARBA00004123"/>
    </source>
</evidence>
<dbReference type="GO" id="GO:0003700">
    <property type="term" value="F:DNA-binding transcription factor activity"/>
    <property type="evidence" value="ECO:0007669"/>
    <property type="project" value="InterPro"/>
</dbReference>
<protein>
    <recommendedName>
        <fullName evidence="8">Zn(2)-C6 fungal-type domain-containing protein</fullName>
    </recommendedName>
</protein>
<accession>A0AAD5JTN3</accession>
<keyword evidence="5" id="KW-0175">Coiled coil</keyword>
<evidence type="ECO:0000256" key="3">
    <source>
        <dbReference type="ARBA" id="ARBA00023125"/>
    </source>
</evidence>
<dbReference type="GO" id="GO:0005634">
    <property type="term" value="C:nucleus"/>
    <property type="evidence" value="ECO:0007669"/>
    <property type="project" value="UniProtKB-SubCell"/>
</dbReference>
<dbReference type="Proteomes" id="UP001209540">
    <property type="component" value="Unassembled WGS sequence"/>
</dbReference>
<dbReference type="CDD" id="cd12148">
    <property type="entry name" value="fungal_TF_MHR"/>
    <property type="match status" value="1"/>
</dbReference>
<name>A0AAD5JTN3_9FUNG</name>
<evidence type="ECO:0000313" key="7">
    <source>
        <dbReference type="Proteomes" id="UP001209540"/>
    </source>
</evidence>
<evidence type="ECO:0000256" key="4">
    <source>
        <dbReference type="ARBA" id="ARBA00023242"/>
    </source>
</evidence>
<evidence type="ECO:0000256" key="5">
    <source>
        <dbReference type="SAM" id="Coils"/>
    </source>
</evidence>
<sequence>MRNKPCKRCQTRRKKCVWPQQQQQQLGNTDDSTYFSPCIRCSKSNVKCIPFDPSVQDHLVETEGSIDGQFELQQWQNQVQTLEIGLQELNDHVKDLQSTGKTKNNHDHSLSNLEWELCIDKDGCVRLGTIIKSLDELLLYTQASMRYLSPFNGIFDTEHIRFESSGANIVLSFMGLLLRDAIERPRRHHSPYHIIYEEQKMAMTAKKTNKMILGNNRDNDDRIFAEHMDYLISLYLKYVNPISGLLHKPTFQAYYQSFNDPLMCPIALAICVETAVSLRCYVKYSPEDTRRISDYFYHKCKTILTDIFDDPTRQLETVMTITFLLSYLINIKIDCIEARFYLTVSLLLCNQFEEQFKPYDGDGDDNDEGNKDEESCTCRSCRQQQQQYHDLKEIKMTPAVGRVMFQRHRLESVMNHRLIELFLNGQLDFAAITSMEIQVLDDEPQSVVDHYALNNAILELFRIPYMNIMMKQINRVMHGEASDLRLDFILQFETTIRKWWANLPAKFRVCDDPYSANPYDVLEHVEDILQIAPYTVIHLWTAIVHSSILKPQVTASHDLIKILQENAASTTWKSCKAAIYGMTKSCQLYGNHIMSTPSLNGLVHFDFLRLLYAISNIVTYPDFDIPTEEVQDVIKKCSFILEGSIPVDHRVPLGYSKLEVFMAAVSPSAPPRTNEEGTKPWTPLNVYDEYPLPGLALVSDICLTSFHQLEKSILANT</sequence>
<reference evidence="6" key="2">
    <citation type="submission" date="2023-02" db="EMBL/GenBank/DDBJ databases">
        <authorList>
            <consortium name="DOE Joint Genome Institute"/>
            <person name="Mondo S.J."/>
            <person name="Chang Y."/>
            <person name="Wang Y."/>
            <person name="Ahrendt S."/>
            <person name="Andreopoulos W."/>
            <person name="Barry K."/>
            <person name="Beard J."/>
            <person name="Benny G.L."/>
            <person name="Blankenship S."/>
            <person name="Bonito G."/>
            <person name="Cuomo C."/>
            <person name="Desiro A."/>
            <person name="Gervers K.A."/>
            <person name="Hundley H."/>
            <person name="Kuo A."/>
            <person name="LaButti K."/>
            <person name="Lang B.F."/>
            <person name="Lipzen A."/>
            <person name="O'Donnell K."/>
            <person name="Pangilinan J."/>
            <person name="Reynolds N."/>
            <person name="Sandor L."/>
            <person name="Smith M.W."/>
            <person name="Tsang A."/>
            <person name="Grigoriev I.V."/>
            <person name="Stajich J.E."/>
            <person name="Spatafora J.W."/>
        </authorList>
    </citation>
    <scope>NUCLEOTIDE SEQUENCE</scope>
    <source>
        <strain evidence="6">RSA 2281</strain>
    </source>
</reference>
<comment type="subcellular location">
    <subcellularLocation>
        <location evidence="1">Nucleus</location>
    </subcellularLocation>
</comment>
<dbReference type="PANTHER" id="PTHR46910">
    <property type="entry name" value="TRANSCRIPTION FACTOR PDR1"/>
    <property type="match status" value="1"/>
</dbReference>
<gene>
    <name evidence="6" type="ORF">BDA99DRAFT_519753</name>
</gene>
<dbReference type="InterPro" id="IPR050987">
    <property type="entry name" value="AtrR-like"/>
</dbReference>
<organism evidence="6 7">
    <name type="scientific">Phascolomyces articulosus</name>
    <dbReference type="NCBI Taxonomy" id="60185"/>
    <lineage>
        <taxon>Eukaryota</taxon>
        <taxon>Fungi</taxon>
        <taxon>Fungi incertae sedis</taxon>
        <taxon>Mucoromycota</taxon>
        <taxon>Mucoromycotina</taxon>
        <taxon>Mucoromycetes</taxon>
        <taxon>Mucorales</taxon>
        <taxon>Lichtheimiaceae</taxon>
        <taxon>Phascolomyces</taxon>
    </lineage>
</organism>
<evidence type="ECO:0008006" key="8">
    <source>
        <dbReference type="Google" id="ProtNLM"/>
    </source>
</evidence>
<evidence type="ECO:0000313" key="6">
    <source>
        <dbReference type="EMBL" id="KAI9253428.1"/>
    </source>
</evidence>
<reference evidence="6" key="1">
    <citation type="journal article" date="2022" name="IScience">
        <title>Evolution of zygomycete secretomes and the origins of terrestrial fungal ecologies.</title>
        <authorList>
            <person name="Chang Y."/>
            <person name="Wang Y."/>
            <person name="Mondo S."/>
            <person name="Ahrendt S."/>
            <person name="Andreopoulos W."/>
            <person name="Barry K."/>
            <person name="Beard J."/>
            <person name="Benny G.L."/>
            <person name="Blankenship S."/>
            <person name="Bonito G."/>
            <person name="Cuomo C."/>
            <person name="Desiro A."/>
            <person name="Gervers K.A."/>
            <person name="Hundley H."/>
            <person name="Kuo A."/>
            <person name="LaButti K."/>
            <person name="Lang B.F."/>
            <person name="Lipzen A."/>
            <person name="O'Donnell K."/>
            <person name="Pangilinan J."/>
            <person name="Reynolds N."/>
            <person name="Sandor L."/>
            <person name="Smith M.E."/>
            <person name="Tsang A."/>
            <person name="Grigoriev I.V."/>
            <person name="Stajich J.E."/>
            <person name="Spatafora J.W."/>
        </authorList>
    </citation>
    <scope>NUCLEOTIDE SEQUENCE</scope>
    <source>
        <strain evidence="6">RSA 2281</strain>
    </source>
</reference>
<keyword evidence="7" id="KW-1185">Reference proteome</keyword>
<dbReference type="PANTHER" id="PTHR46910:SF3">
    <property type="entry name" value="HALOTOLERANCE PROTEIN 9-RELATED"/>
    <property type="match status" value="1"/>
</dbReference>
<dbReference type="EMBL" id="JAIXMP010000026">
    <property type="protein sequence ID" value="KAI9253428.1"/>
    <property type="molecule type" value="Genomic_DNA"/>
</dbReference>
<keyword evidence="4" id="KW-0539">Nucleus</keyword>
<evidence type="ECO:0000256" key="2">
    <source>
        <dbReference type="ARBA" id="ARBA00022723"/>
    </source>
</evidence>
<dbReference type="GO" id="GO:0046872">
    <property type="term" value="F:metal ion binding"/>
    <property type="evidence" value="ECO:0007669"/>
    <property type="project" value="UniProtKB-KW"/>
</dbReference>
<dbReference type="AlphaFoldDB" id="A0AAD5JTN3"/>
<proteinExistence type="predicted"/>
<feature type="coiled-coil region" evidence="5">
    <location>
        <begin position="72"/>
        <end position="99"/>
    </location>
</feature>
<keyword evidence="3" id="KW-0238">DNA-binding</keyword>
<comment type="caution">
    <text evidence="6">The sequence shown here is derived from an EMBL/GenBank/DDBJ whole genome shotgun (WGS) entry which is preliminary data.</text>
</comment>
<keyword evidence="2" id="KW-0479">Metal-binding</keyword>
<dbReference type="GO" id="GO:0003677">
    <property type="term" value="F:DNA binding"/>
    <property type="evidence" value="ECO:0007669"/>
    <property type="project" value="UniProtKB-KW"/>
</dbReference>